<dbReference type="RefSeq" id="XP_040585572.1">
    <property type="nucleotide sequence ID" value="XM_040729638.1"/>
</dbReference>
<evidence type="ECO:0000313" key="4">
    <source>
        <dbReference type="RefSeq" id="XP_040585572.1"/>
    </source>
</evidence>
<evidence type="ECO:0000313" key="3">
    <source>
        <dbReference type="Proteomes" id="UP000886700"/>
    </source>
</evidence>
<proteinExistence type="predicted"/>
<sequence length="319" mass="36131">MRDTVFFSFVLFLGSQWGIEPHSIPVTEGTITSILSWQLEGWKTHREPQADRLVGTSCRGWDGAKNSLSSSSKHLDEDLAKLFDEILLQVFPNNLDDITKDARTAGRLITWSDVNETHHSPNSFNNSEFASSSHKQEEHLAKIFDEILLQVFSNDPQYLSKEGARAADELATWKDSNENYMAEKTNKESSLFNRDVSHQLTTAAKETTQKLTTHDAHTDPVSSRLDAHTEGLPCRQMLSFLQKNIIIAATAVASILLVTAFVAFVLVTCLRRKQPRYPPANTTYNIFIMNGKGWWQKPEERLLRKFTGKQKTLRCKSCV</sequence>
<keyword evidence="2" id="KW-0732">Signal</keyword>
<feature type="transmembrane region" description="Helical" evidence="1">
    <location>
        <begin position="245"/>
        <end position="267"/>
    </location>
</feature>
<keyword evidence="3" id="KW-1185">Reference proteome</keyword>
<keyword evidence="1" id="KW-0812">Transmembrane</keyword>
<accession>A0ABM2W505</accession>
<name>A0ABM2W505_MESAU</name>
<keyword evidence="1" id="KW-1133">Transmembrane helix</keyword>
<evidence type="ECO:0000256" key="2">
    <source>
        <dbReference type="SAM" id="SignalP"/>
    </source>
</evidence>
<reference evidence="4" key="1">
    <citation type="submission" date="2025-08" db="UniProtKB">
        <authorList>
            <consortium name="RefSeq"/>
        </authorList>
    </citation>
    <scope>IDENTIFICATION</scope>
    <source>
        <tissue evidence="4">Liver</tissue>
    </source>
</reference>
<dbReference type="Proteomes" id="UP000886700">
    <property type="component" value="Unplaced"/>
</dbReference>
<feature type="chain" id="PRO_5045236309" evidence="2">
    <location>
        <begin position="22"/>
        <end position="319"/>
    </location>
</feature>
<protein>
    <submittedName>
        <fullName evidence="4">Uncharacterized protein C2orf92 homolog isoform X1</fullName>
    </submittedName>
</protein>
<keyword evidence="1" id="KW-0472">Membrane</keyword>
<evidence type="ECO:0000256" key="1">
    <source>
        <dbReference type="SAM" id="Phobius"/>
    </source>
</evidence>
<dbReference type="GeneID" id="110341871"/>
<organism evidence="3 4">
    <name type="scientific">Mesocricetus auratus</name>
    <name type="common">Golden hamster</name>
    <dbReference type="NCBI Taxonomy" id="10036"/>
    <lineage>
        <taxon>Eukaryota</taxon>
        <taxon>Metazoa</taxon>
        <taxon>Chordata</taxon>
        <taxon>Craniata</taxon>
        <taxon>Vertebrata</taxon>
        <taxon>Euteleostomi</taxon>
        <taxon>Mammalia</taxon>
        <taxon>Eutheria</taxon>
        <taxon>Euarchontoglires</taxon>
        <taxon>Glires</taxon>
        <taxon>Rodentia</taxon>
        <taxon>Myomorpha</taxon>
        <taxon>Muroidea</taxon>
        <taxon>Cricetidae</taxon>
        <taxon>Cricetinae</taxon>
        <taxon>Mesocricetus</taxon>
    </lineage>
</organism>
<feature type="signal peptide" evidence="2">
    <location>
        <begin position="1"/>
        <end position="21"/>
    </location>
</feature>
<gene>
    <name evidence="4" type="primary">CUNH2orf92</name>
</gene>